<dbReference type="AlphaFoldDB" id="A0A834HRR9"/>
<comment type="caution">
    <text evidence="1">The sequence shown here is derived from an EMBL/GenBank/DDBJ whole genome shotgun (WGS) entry which is preliminary data.</text>
</comment>
<accession>A0A834HRR9</accession>
<evidence type="ECO:0000313" key="1">
    <source>
        <dbReference type="EMBL" id="KAF7267350.1"/>
    </source>
</evidence>
<dbReference type="EMBL" id="JAACXV010014434">
    <property type="protein sequence ID" value="KAF7267350.1"/>
    <property type="molecule type" value="Genomic_DNA"/>
</dbReference>
<organism evidence="1 2">
    <name type="scientific">Rhynchophorus ferrugineus</name>
    <name type="common">Red palm weevil</name>
    <name type="synonym">Curculio ferrugineus</name>
    <dbReference type="NCBI Taxonomy" id="354439"/>
    <lineage>
        <taxon>Eukaryota</taxon>
        <taxon>Metazoa</taxon>
        <taxon>Ecdysozoa</taxon>
        <taxon>Arthropoda</taxon>
        <taxon>Hexapoda</taxon>
        <taxon>Insecta</taxon>
        <taxon>Pterygota</taxon>
        <taxon>Neoptera</taxon>
        <taxon>Endopterygota</taxon>
        <taxon>Coleoptera</taxon>
        <taxon>Polyphaga</taxon>
        <taxon>Cucujiformia</taxon>
        <taxon>Curculionidae</taxon>
        <taxon>Dryophthorinae</taxon>
        <taxon>Rhynchophorus</taxon>
    </lineage>
</organism>
<proteinExistence type="predicted"/>
<evidence type="ECO:0000313" key="2">
    <source>
        <dbReference type="Proteomes" id="UP000625711"/>
    </source>
</evidence>
<sequence length="80" mass="8924">MNEQAAAAPKLVLEKCYDFLISSDEERRKDNAPVPPGTRVPCPRPEIQLDGKFQERDDVSIGGFIDFGVETLLLMARNCT</sequence>
<dbReference type="Proteomes" id="UP000625711">
    <property type="component" value="Unassembled WGS sequence"/>
</dbReference>
<gene>
    <name evidence="1" type="ORF">GWI33_019423</name>
</gene>
<protein>
    <submittedName>
        <fullName evidence="1">Uncharacterized protein</fullName>
    </submittedName>
</protein>
<name>A0A834HRR9_RHYFE</name>
<keyword evidence="2" id="KW-1185">Reference proteome</keyword>
<reference evidence="1" key="1">
    <citation type="submission" date="2020-08" db="EMBL/GenBank/DDBJ databases">
        <title>Genome sequencing and assembly of the red palm weevil Rhynchophorus ferrugineus.</title>
        <authorList>
            <person name="Dias G.B."/>
            <person name="Bergman C.M."/>
            <person name="Manee M."/>
        </authorList>
    </citation>
    <scope>NUCLEOTIDE SEQUENCE</scope>
    <source>
        <strain evidence="1">AA-2017</strain>
        <tissue evidence="1">Whole larva</tissue>
    </source>
</reference>